<dbReference type="GO" id="GO:0008092">
    <property type="term" value="F:cytoskeletal protein binding"/>
    <property type="evidence" value="ECO:0007669"/>
    <property type="project" value="TreeGrafter"/>
</dbReference>
<evidence type="ECO:0000313" key="1">
    <source>
        <dbReference type="Proteomes" id="UP001652622"/>
    </source>
</evidence>
<dbReference type="GO" id="GO:0031344">
    <property type="term" value="P:regulation of cell projection organization"/>
    <property type="evidence" value="ECO:0007669"/>
    <property type="project" value="TreeGrafter"/>
</dbReference>
<dbReference type="InterPro" id="IPR033602">
    <property type="entry name" value="CIMAP3"/>
</dbReference>
<dbReference type="PANTHER" id="PTHR31508:SF2">
    <property type="entry name" value="PROTEIN PITCHFORK"/>
    <property type="match status" value="1"/>
</dbReference>
<dbReference type="PANTHER" id="PTHR31508">
    <property type="entry name" value="PROTEIN PITCHFORK"/>
    <property type="match status" value="1"/>
</dbReference>
<sequence>MLEHQSDTVQGLASRSTTSGILPQYSNLGPSPLLFPWQDTDSKQVGTLQLIASQRRLAWELTDVQIGNSFGSCQEKKIFPFHHAPDRLGNAFAPIKGDPDRGPGSYNHAERNNLIYNLAQRPQSTKGYSMGARTTPRFVIINKHLTPAPTTYQSIWIKEHKHKIAHFPFLSNVPRFLEQVQDRELFPGPGTYNPYKLPHRHVSWPGKFGSPDWSLVPMPQRRTFRAELLSDKEFKKYRNLVAYLSIYYSD</sequence>
<evidence type="ECO:0000313" key="3">
    <source>
        <dbReference type="RefSeq" id="XP_060545785.1"/>
    </source>
</evidence>
<organism evidence="1 2">
    <name type="scientific">Pantherophis guttatus</name>
    <name type="common">Corn snake</name>
    <name type="synonym">Elaphe guttata</name>
    <dbReference type="NCBI Taxonomy" id="94885"/>
    <lineage>
        <taxon>Eukaryota</taxon>
        <taxon>Metazoa</taxon>
        <taxon>Chordata</taxon>
        <taxon>Craniata</taxon>
        <taxon>Vertebrata</taxon>
        <taxon>Euteleostomi</taxon>
        <taxon>Lepidosauria</taxon>
        <taxon>Squamata</taxon>
        <taxon>Bifurcata</taxon>
        <taxon>Unidentata</taxon>
        <taxon>Episquamata</taxon>
        <taxon>Toxicofera</taxon>
        <taxon>Serpentes</taxon>
        <taxon>Colubroidea</taxon>
        <taxon>Colubridae</taxon>
        <taxon>Colubrinae</taxon>
        <taxon>Pantherophis</taxon>
    </lineage>
</organism>
<protein>
    <submittedName>
        <fullName evidence="3">Ciliary microtubule-associated protein 3-like isoform X1</fullName>
    </submittedName>
    <submittedName>
        <fullName evidence="2">Protein pitchfork isoform X2</fullName>
    </submittedName>
</protein>
<proteinExistence type="predicted"/>
<keyword evidence="1" id="KW-1185">Reference proteome</keyword>
<dbReference type="Proteomes" id="UP001652622">
    <property type="component" value="Unplaced"/>
</dbReference>
<name>A0A6P9BHX9_PANGU</name>
<gene>
    <name evidence="2" type="primary">PIFO</name>
    <name evidence="3" type="synonym">LOC132711270</name>
</gene>
<reference evidence="2" key="1">
    <citation type="submission" date="2025-04" db="UniProtKB">
        <authorList>
            <consortium name="RefSeq"/>
        </authorList>
    </citation>
    <scope>IDENTIFICATION</scope>
    <source>
        <tissue evidence="2 3">Blood</tissue>
    </source>
</reference>
<dbReference type="Pfam" id="PF07004">
    <property type="entry name" value="SHIPPO-rpt"/>
    <property type="match status" value="2"/>
</dbReference>
<dbReference type="AlphaFoldDB" id="A0A6P9BHX9"/>
<dbReference type="RefSeq" id="XP_034270428.1">
    <property type="nucleotide sequence ID" value="XM_034414537.1"/>
</dbReference>
<accession>A0A6P9BHX9</accession>
<dbReference type="InterPro" id="IPR010736">
    <property type="entry name" value="SHIPPO-rpt"/>
</dbReference>
<dbReference type="KEGG" id="pgut:117663929"/>
<dbReference type="RefSeq" id="XP_060545785.1">
    <property type="nucleotide sequence ID" value="XM_060689802.1"/>
</dbReference>
<dbReference type="OrthoDB" id="8189408at2759"/>
<evidence type="ECO:0000313" key="2">
    <source>
        <dbReference type="RefSeq" id="XP_034270428.1"/>
    </source>
</evidence>